<keyword evidence="2" id="KW-1185">Reference proteome</keyword>
<gene>
    <name evidence="1" type="ORF">LTR36_008956</name>
</gene>
<name>A0AAV9J6Z6_9PEZI</name>
<sequence>MATPQWTRPINGYEMVGEKLETAAKLLLQHLRPIAGSDLAPEAPNARLTAFCHLPCRMMHPDLDPKDPQSAIKCVSKLILLWERVLVRLEDAWFYDGTPKGAEDFKQTTALTPEEFAQAYLESKGKCGYRVRGWRDGNRGQDVTVALMGGDGEWGVWTKTATELCEEGGLRRLISPGPDDSHHMQTKQAIVRMWTTQLTLESHAFAFTGDWASAEQFRAQTQKWPEDYGLEWLAHTFPTGSGTPFKPTVDCRDLVRAMMEYWAYCIRTWRRHHKTRREVETVYAAEQLAVEGKCAWEVGTPHILARELKRGDPLARLMEYGGHPRHRRWALLYAKSDIPGHPPGSFGYATVVCLKCHEDCPKRRITKDQIVEGTMENVDVDIVAARAVVREWESVPEPVQEGRGGQWRAQAEAMADNMKHNTHPEE</sequence>
<evidence type="ECO:0000313" key="2">
    <source>
        <dbReference type="Proteomes" id="UP001324427"/>
    </source>
</evidence>
<organism evidence="1 2">
    <name type="scientific">Oleoguttula mirabilis</name>
    <dbReference type="NCBI Taxonomy" id="1507867"/>
    <lineage>
        <taxon>Eukaryota</taxon>
        <taxon>Fungi</taxon>
        <taxon>Dikarya</taxon>
        <taxon>Ascomycota</taxon>
        <taxon>Pezizomycotina</taxon>
        <taxon>Dothideomycetes</taxon>
        <taxon>Dothideomycetidae</taxon>
        <taxon>Mycosphaerellales</taxon>
        <taxon>Teratosphaeriaceae</taxon>
        <taxon>Oleoguttula</taxon>
    </lineage>
</organism>
<reference evidence="1 2" key="1">
    <citation type="submission" date="2021-11" db="EMBL/GenBank/DDBJ databases">
        <title>Black yeast isolated from Biological Soil Crust.</title>
        <authorList>
            <person name="Kurbessoian T."/>
        </authorList>
    </citation>
    <scope>NUCLEOTIDE SEQUENCE [LARGE SCALE GENOMIC DNA]</scope>
    <source>
        <strain evidence="1 2">CCFEE 5522</strain>
    </source>
</reference>
<evidence type="ECO:0000313" key="1">
    <source>
        <dbReference type="EMBL" id="KAK4540741.1"/>
    </source>
</evidence>
<proteinExistence type="predicted"/>
<accession>A0AAV9J6Z6</accession>
<dbReference type="EMBL" id="JAVFHQ010000062">
    <property type="protein sequence ID" value="KAK4540741.1"/>
    <property type="molecule type" value="Genomic_DNA"/>
</dbReference>
<dbReference type="Proteomes" id="UP001324427">
    <property type="component" value="Unassembled WGS sequence"/>
</dbReference>
<comment type="caution">
    <text evidence="1">The sequence shown here is derived from an EMBL/GenBank/DDBJ whole genome shotgun (WGS) entry which is preliminary data.</text>
</comment>
<protein>
    <submittedName>
        <fullName evidence="1">Uncharacterized protein</fullName>
    </submittedName>
</protein>
<dbReference type="AlphaFoldDB" id="A0AAV9J6Z6"/>